<comment type="subcellular location">
    <subcellularLocation>
        <location evidence="1">Bacterial microcompartment</location>
    </subcellularLocation>
</comment>
<dbReference type="CDD" id="cd07053">
    <property type="entry name" value="BMC_PduT_repeat1"/>
    <property type="match status" value="1"/>
</dbReference>
<dbReference type="PROSITE" id="PS51930">
    <property type="entry name" value="BMC_2"/>
    <property type="match status" value="2"/>
</dbReference>
<keyword evidence="6" id="KW-1185">Reference proteome</keyword>
<gene>
    <name evidence="5" type="ORF">KAR29_11985</name>
</gene>
<dbReference type="InterPro" id="IPR044872">
    <property type="entry name" value="CcmK/CsoS1_BMC"/>
</dbReference>
<evidence type="ECO:0000313" key="6">
    <source>
        <dbReference type="Proteomes" id="UP000671879"/>
    </source>
</evidence>
<evidence type="ECO:0000256" key="3">
    <source>
        <dbReference type="PROSITE-ProRule" id="PRU01278"/>
    </source>
</evidence>
<feature type="domain" description="BMC" evidence="4">
    <location>
        <begin position="4"/>
        <end position="86"/>
    </location>
</feature>
<sequence>MERAIATLESISVAKGYLATDFMLKAADVSLLWACTLCPGKYLVVVGGQVSAVKSSLAAGLQAAGEAVIDHMILPNVHPDVFAALADATDPGLPKDLGIVETMAAPVALEAADAAVKAAQVKLIEIRLGRGMGAKSFFSLTGEISNVKTAVAAAREIVGSRGFLVDAVVISRPHRALLEALL</sequence>
<evidence type="ECO:0000313" key="5">
    <source>
        <dbReference type="EMBL" id="QTX32018.1"/>
    </source>
</evidence>
<dbReference type="InterPro" id="IPR011238">
    <property type="entry name" value="Micro_shell_prot_PduT"/>
</dbReference>
<evidence type="ECO:0000259" key="4">
    <source>
        <dbReference type="PROSITE" id="PS51930"/>
    </source>
</evidence>
<dbReference type="KEGG" id="aram:KAR29_11985"/>
<dbReference type="RefSeq" id="WP_274373223.1">
    <property type="nucleotide sequence ID" value="NZ_CP072943.1"/>
</dbReference>
<protein>
    <submittedName>
        <fullName evidence="5">BMC domain-containing protein</fullName>
    </submittedName>
</protein>
<dbReference type="InterPro" id="IPR037233">
    <property type="entry name" value="CcmK-like_sf"/>
</dbReference>
<dbReference type="Gene3D" id="3.30.70.1710">
    <property type="match status" value="2"/>
</dbReference>
<dbReference type="SUPFAM" id="SSF143414">
    <property type="entry name" value="CcmK-like"/>
    <property type="match status" value="2"/>
</dbReference>
<dbReference type="EMBL" id="CP072943">
    <property type="protein sequence ID" value="QTX32018.1"/>
    <property type="molecule type" value="Genomic_DNA"/>
</dbReference>
<dbReference type="SMART" id="SM00877">
    <property type="entry name" value="BMC"/>
    <property type="match status" value="2"/>
</dbReference>
<dbReference type="Pfam" id="PF00936">
    <property type="entry name" value="BMC"/>
    <property type="match status" value="2"/>
</dbReference>
<dbReference type="PIRSF" id="PIRSF034834">
    <property type="entry name" value="PduT"/>
    <property type="match status" value="1"/>
</dbReference>
<dbReference type="InterPro" id="IPR050575">
    <property type="entry name" value="BMC_shell"/>
</dbReference>
<keyword evidence="2" id="KW-1283">Bacterial microcompartment</keyword>
<dbReference type="GO" id="GO:0031469">
    <property type="term" value="C:bacterial microcompartment"/>
    <property type="evidence" value="ECO:0007669"/>
    <property type="project" value="UniProtKB-SubCell"/>
</dbReference>
<comment type="similarity">
    <text evidence="3">Belongs to the bacterial microcompartments protein family.</text>
</comment>
<evidence type="ECO:0000256" key="1">
    <source>
        <dbReference type="ARBA" id="ARBA00024322"/>
    </source>
</evidence>
<feature type="domain" description="BMC" evidence="4">
    <location>
        <begin position="96"/>
        <end position="182"/>
    </location>
</feature>
<dbReference type="CDD" id="cd07054">
    <property type="entry name" value="BMC_PduT_repeat2"/>
    <property type="match status" value="1"/>
</dbReference>
<evidence type="ECO:0000256" key="2">
    <source>
        <dbReference type="ARBA" id="ARBA00024446"/>
    </source>
</evidence>
<dbReference type="PANTHER" id="PTHR33941:SF11">
    <property type="entry name" value="BACTERIAL MICROCOMPARTMENT SHELL PROTEIN PDUJ"/>
    <property type="match status" value="1"/>
</dbReference>
<dbReference type="InterPro" id="IPR000249">
    <property type="entry name" value="BMC_dom"/>
</dbReference>
<organism evidence="5 6">
    <name type="scientific">Aminithiophilus ramosus</name>
    <dbReference type="NCBI Taxonomy" id="3029084"/>
    <lineage>
        <taxon>Bacteria</taxon>
        <taxon>Thermotogati</taxon>
        <taxon>Synergistota</taxon>
        <taxon>Synergistia</taxon>
        <taxon>Synergistales</taxon>
        <taxon>Aminithiophilaceae</taxon>
        <taxon>Aminithiophilus</taxon>
    </lineage>
</organism>
<name>A0A9Q7EUV8_9BACT</name>
<dbReference type="AlphaFoldDB" id="A0A9Q7EUV8"/>
<reference evidence="6" key="1">
    <citation type="submission" date="2021-04" db="EMBL/GenBank/DDBJ databases">
        <title>A novel Synergistetes isolate from a pyrite-forming mixed culture.</title>
        <authorList>
            <person name="Bunk B."/>
            <person name="Sproer C."/>
            <person name="Spring S."/>
            <person name="Pester M."/>
        </authorList>
    </citation>
    <scope>NUCLEOTIDE SEQUENCE [LARGE SCALE GENOMIC DNA]</scope>
    <source>
        <strain evidence="6">J.5.4.2-T.3.5.2</strain>
    </source>
</reference>
<proteinExistence type="inferred from homology"/>
<dbReference type="Proteomes" id="UP000671879">
    <property type="component" value="Chromosome"/>
</dbReference>
<accession>A0A9Q7EUV8</accession>
<dbReference type="PANTHER" id="PTHR33941">
    <property type="entry name" value="PROPANEDIOL UTILIZATION PROTEIN PDUA"/>
    <property type="match status" value="1"/>
</dbReference>